<dbReference type="Pfam" id="PF00567">
    <property type="entry name" value="TUDOR"/>
    <property type="match status" value="1"/>
</dbReference>
<dbReference type="SMART" id="SM00333">
    <property type="entry name" value="TUDOR"/>
    <property type="match status" value="2"/>
</dbReference>
<gene>
    <name evidence="3" type="ORF">L596_010031</name>
</gene>
<organism evidence="3 4">
    <name type="scientific">Steinernema carpocapsae</name>
    <name type="common">Entomopathogenic nematode</name>
    <dbReference type="NCBI Taxonomy" id="34508"/>
    <lineage>
        <taxon>Eukaryota</taxon>
        <taxon>Metazoa</taxon>
        <taxon>Ecdysozoa</taxon>
        <taxon>Nematoda</taxon>
        <taxon>Chromadorea</taxon>
        <taxon>Rhabditida</taxon>
        <taxon>Tylenchina</taxon>
        <taxon>Panagrolaimomorpha</taxon>
        <taxon>Strongyloidoidea</taxon>
        <taxon>Steinernematidae</taxon>
        <taxon>Steinernema</taxon>
    </lineage>
</organism>
<dbReference type="Proteomes" id="UP000298663">
    <property type="component" value="Unassembled WGS sequence"/>
</dbReference>
<sequence length="718" mass="83814">MTRSDSSSDDGSKTDGSSYNTMDMGIPYFITDPGKVSGKRFNSLPYFRKTDVVFTKENPTPEQNELWLLRNGTFMQKDKEVKKIHRILLRRSATCTLSHVASPHCIWVKLLNHITDQLLLPIPIEDEVIPLNKSEYGKFKYYMAPYNDTHLSRVRILHSEEDDSKRFYCYVLFIDFGHTKWVPWKVMRELPELFYFHPWQAIPVTLFPLYPFTDITEIPLDKNNKEDVLKRPMWSEAHCDLAEKILRRYATFKLYVSLGSHTCFNTSLAKNDFLEQIVPIIGELNGISEKDGTVEEISIGEEIVRESDDTIYMVMEYVDPKLFIFNDAILGSKQMEYEMTKNYLISNKETVDTVTLKPSRVSGTQWGDIEDVGDIEDFGLHQVAQMNIDYLTKHNYFLDNGEIVVKIDHCQLRCLPPSIRISLVKPVEKLQCRVAMQPPEEPEDKKEGNKTVEEPKEALEPKKTAMTKAEIVENHPEFFDYPTSALEAFSTQLQEFYGNKDQRLMLPNDQIDFEMQNKRKVFAVLHCIMIQEEPVPLHSRYRRVEIKKIEKMGKSERDSFSEGENIYSVTVEYIDYGIRETISYNVQLYKIHESFCRDPPFVNVMRFCFPENDFYDRKDAAQKELFWAALRRDKLYVAKPHDLASCHNGKPGLLIHLENLRVIDDPDEEPFENVFKRRIVVGKLEPKVQNKNVKIRSWHRLAAQRLAEESLRNGVQKM</sequence>
<evidence type="ECO:0000256" key="1">
    <source>
        <dbReference type="SAM" id="MobiDB-lite"/>
    </source>
</evidence>
<dbReference type="Gene3D" id="2.30.30.140">
    <property type="match status" value="2"/>
</dbReference>
<dbReference type="STRING" id="34508.A0A4U5PH40"/>
<reference evidence="3 4" key="2">
    <citation type="journal article" date="2019" name="G3 (Bethesda)">
        <title>Hybrid Assembly of the Genome of the Entomopathogenic Nematode Steinernema carpocapsae Identifies the X-Chromosome.</title>
        <authorList>
            <person name="Serra L."/>
            <person name="Macchietto M."/>
            <person name="Macias-Munoz A."/>
            <person name="McGill C.J."/>
            <person name="Rodriguez I.M."/>
            <person name="Rodriguez B."/>
            <person name="Murad R."/>
            <person name="Mortazavi A."/>
        </authorList>
    </citation>
    <scope>NUCLEOTIDE SEQUENCE [LARGE SCALE GENOMIC DNA]</scope>
    <source>
        <strain evidence="3 4">ALL</strain>
    </source>
</reference>
<evidence type="ECO:0000313" key="3">
    <source>
        <dbReference type="EMBL" id="TKR95937.1"/>
    </source>
</evidence>
<dbReference type="InterPro" id="IPR002999">
    <property type="entry name" value="Tudor"/>
</dbReference>
<dbReference type="AlphaFoldDB" id="A0A4U5PH40"/>
<dbReference type="SUPFAM" id="SSF63748">
    <property type="entry name" value="Tudor/PWWP/MBT"/>
    <property type="match status" value="1"/>
</dbReference>
<feature type="domain" description="Tudor" evidence="2">
    <location>
        <begin position="519"/>
        <end position="596"/>
    </location>
</feature>
<name>A0A4U5PH40_STECR</name>
<accession>A0A4U5PH40</accession>
<comment type="caution">
    <text evidence="3">The sequence shown here is derived from an EMBL/GenBank/DDBJ whole genome shotgun (WGS) entry which is preliminary data.</text>
</comment>
<keyword evidence="4" id="KW-1185">Reference proteome</keyword>
<reference evidence="3 4" key="1">
    <citation type="journal article" date="2015" name="Genome Biol.">
        <title>Comparative genomics of Steinernema reveals deeply conserved gene regulatory networks.</title>
        <authorList>
            <person name="Dillman A.R."/>
            <person name="Macchietto M."/>
            <person name="Porter C.F."/>
            <person name="Rogers A."/>
            <person name="Williams B."/>
            <person name="Antoshechkin I."/>
            <person name="Lee M.M."/>
            <person name="Goodwin Z."/>
            <person name="Lu X."/>
            <person name="Lewis E.E."/>
            <person name="Goodrich-Blair H."/>
            <person name="Stock S.P."/>
            <person name="Adams B.J."/>
            <person name="Sternberg P.W."/>
            <person name="Mortazavi A."/>
        </authorList>
    </citation>
    <scope>NUCLEOTIDE SEQUENCE [LARGE SCALE GENOMIC DNA]</scope>
    <source>
        <strain evidence="3 4">ALL</strain>
    </source>
</reference>
<protein>
    <recommendedName>
        <fullName evidence="2">Tudor domain-containing protein</fullName>
    </recommendedName>
</protein>
<proteinExistence type="predicted"/>
<dbReference type="OrthoDB" id="5832178at2759"/>
<feature type="domain" description="Tudor" evidence="2">
    <location>
        <begin position="137"/>
        <end position="195"/>
    </location>
</feature>
<dbReference type="EMBL" id="AZBU02000002">
    <property type="protein sequence ID" value="TKR95937.1"/>
    <property type="molecule type" value="Genomic_DNA"/>
</dbReference>
<evidence type="ECO:0000259" key="2">
    <source>
        <dbReference type="SMART" id="SM00333"/>
    </source>
</evidence>
<evidence type="ECO:0000313" key="4">
    <source>
        <dbReference type="Proteomes" id="UP000298663"/>
    </source>
</evidence>
<feature type="region of interest" description="Disordered" evidence="1">
    <location>
        <begin position="436"/>
        <end position="459"/>
    </location>
</feature>
<feature type="compositionally biased region" description="Basic and acidic residues" evidence="1">
    <location>
        <begin position="443"/>
        <end position="459"/>
    </location>
</feature>